<dbReference type="OrthoDB" id="299997at2759"/>
<dbReference type="InterPro" id="IPR036465">
    <property type="entry name" value="vWFA_dom_sf"/>
</dbReference>
<organism evidence="2 3">
    <name type="scientific">Intoshia linei</name>
    <dbReference type="NCBI Taxonomy" id="1819745"/>
    <lineage>
        <taxon>Eukaryota</taxon>
        <taxon>Metazoa</taxon>
        <taxon>Spiralia</taxon>
        <taxon>Lophotrochozoa</taxon>
        <taxon>Mesozoa</taxon>
        <taxon>Orthonectida</taxon>
        <taxon>Rhopaluridae</taxon>
        <taxon>Intoshia</taxon>
    </lineage>
</organism>
<reference evidence="2 3" key="1">
    <citation type="submission" date="2016-04" db="EMBL/GenBank/DDBJ databases">
        <title>The genome of Intoshia linei affirms orthonectids as highly simplified spiralians.</title>
        <authorList>
            <person name="Mikhailov K.V."/>
            <person name="Slusarev G.S."/>
            <person name="Nikitin M.A."/>
            <person name="Logacheva M.D."/>
            <person name="Penin A."/>
            <person name="Aleoshin V."/>
            <person name="Panchin Y.V."/>
        </authorList>
    </citation>
    <scope>NUCLEOTIDE SEQUENCE [LARGE SCALE GENOMIC DNA]</scope>
    <source>
        <strain evidence="2">Intl2013</strain>
        <tissue evidence="2">Whole animal</tissue>
    </source>
</reference>
<dbReference type="Proteomes" id="UP000078046">
    <property type="component" value="Unassembled WGS sequence"/>
</dbReference>
<dbReference type="CDD" id="cd00198">
    <property type="entry name" value="vWFA"/>
    <property type="match status" value="1"/>
</dbReference>
<dbReference type="EMBL" id="LWCA01000040">
    <property type="protein sequence ID" value="OAF71572.1"/>
    <property type="molecule type" value="Genomic_DNA"/>
</dbReference>
<accession>A0A177BD52</accession>
<feature type="domain" description="VWFA" evidence="1">
    <location>
        <begin position="897"/>
        <end position="1049"/>
    </location>
</feature>
<feature type="domain" description="VWFA" evidence="1">
    <location>
        <begin position="196"/>
        <end position="312"/>
    </location>
</feature>
<dbReference type="SUPFAM" id="SSF53300">
    <property type="entry name" value="vWA-like"/>
    <property type="match status" value="2"/>
</dbReference>
<comment type="caution">
    <text evidence="2">The sequence shown here is derived from an EMBL/GenBank/DDBJ whole genome shotgun (WGS) entry which is preliminary data.</text>
</comment>
<evidence type="ECO:0000313" key="3">
    <source>
        <dbReference type="Proteomes" id="UP000078046"/>
    </source>
</evidence>
<dbReference type="InterPro" id="IPR002035">
    <property type="entry name" value="VWF_A"/>
</dbReference>
<dbReference type="Gene3D" id="3.40.50.410">
    <property type="entry name" value="von Willebrand factor, type A domain"/>
    <property type="match status" value="1"/>
</dbReference>
<dbReference type="Pfam" id="PF13768">
    <property type="entry name" value="VWA_3"/>
    <property type="match status" value="3"/>
</dbReference>
<feature type="domain" description="VWFA" evidence="1">
    <location>
        <begin position="496"/>
        <end position="616"/>
    </location>
</feature>
<keyword evidence="3" id="KW-1185">Reference proteome</keyword>
<evidence type="ECO:0000259" key="1">
    <source>
        <dbReference type="Pfam" id="PF13768"/>
    </source>
</evidence>
<sequence>MTNVKGLKHVKDQKVKNYRETKVYKNYKQIKFDPDNGMSKKETKYYKKYKKMLHEYNQNMYDKFYKMLEKYKEQKQTMVMKPNWKNNKSNDIPYHPYTITNLDFTNQIVNNKSNRNQNNFEWLQGNTIVDKKLTIKDLLKYAQILKPEINPENGKIQQKYSIDNDILLKFEMEVTELIEDLIYRIKYMLSGSRRHLIDDQLEYGKNVEIIFFNDKIFTIWPFFESFGKNEILLQMDHFINSISFDGTCNLLNVFRTMKTPTLALDETCNKNYLLVLGSEPNQDTDVIINYINQKFVGFNVTFDTVSFDCSNSTVNTNIFNGSDFQIIINEIGNAQNHLSVIKDIKRGILGNTLIKVYNKIEEEKNKLPHNRFMLRPTHHLEKLIVEEISSFESSKAWLKMNGIKANNLNLYSVLAPNAYNYCYSYVNGKKIKSQTLARAMVQMEWPNGTIKNVHVDAADLYIYQSKLGAMVRIIEDRIHFLLGNEKLCMGCLTEKNIILLVDTCGSNLPYLIYIQHTIRLILEYQTYEKSKINIVAYNSATHSLYNSLVTINEKKLQELWKWVLSWRCEGSRNLLSALKFVVENDDNFKTEELVGIYIITSGQFDQNTNSIQSYINSLNILRPFSIVNTILFTIETETEALLKACEENDSICRRELLNLKNTISIKDIVKNYQNMCSLTDGRFHWTKENALEYSKKCTILMESLKLKNENIKNINNVKMENKKILIRPISNRIKELAISNKKIDYNKKDISIKYFYTGKKLNKANIDARNPQLSESLLESHKKFYNSVCKLPESSKQWLYKYGVKKLKLNVVSMIRQYGFSHTHNYVKTIQKSVDAKFCVVLPKIKINGYEKHLKMNENDLKFCINNLNFLLVCYLKRYKWLLKGTRYIFGNMIEKNVIILVDLSGSMEIYKDSIMQNLKCLIWDQFHNSDKKFNFVKFSNTVSQWQENVVLSDKAMCLEAIDWISNFNCDGSTDLIDALKICFDQKCDGIYLLSDGKSDTSIKKSMQILDDFCLNNVNTKINCVAFEPDEMYTNFLKSVSNKTDGRYQVYGGNSESITKIKRLKTQQFLDFLKNYYRELNLKSTNNCKKFSSDIQIHRSKFKTIEPLGFDEKLLLNEILYTIDQISEIKNYL</sequence>
<proteinExistence type="predicted"/>
<name>A0A177BD52_9BILA</name>
<evidence type="ECO:0000313" key="2">
    <source>
        <dbReference type="EMBL" id="OAF71572.1"/>
    </source>
</evidence>
<dbReference type="PANTHER" id="PTHR46478:SF1">
    <property type="entry name" value="VON WILLEBRAND FACTOR A DOMAIN-CONTAINING PROTEIN 3A"/>
    <property type="match status" value="1"/>
</dbReference>
<dbReference type="PANTHER" id="PTHR46478">
    <property type="entry name" value="VON WILLEBRAND FACTOR A DOMAIN-CONTAINING PROTEIN 3A"/>
    <property type="match status" value="1"/>
</dbReference>
<gene>
    <name evidence="2" type="ORF">A3Q56_00675</name>
</gene>
<dbReference type="AlphaFoldDB" id="A0A177BD52"/>
<protein>
    <submittedName>
        <fullName evidence="2">von Willebrand factor A domain-containing protein 3A</fullName>
    </submittedName>
</protein>